<gene>
    <name evidence="2" type="ORF">V1478_007621</name>
</gene>
<evidence type="ECO:0000313" key="2">
    <source>
        <dbReference type="EMBL" id="KAL2727343.1"/>
    </source>
</evidence>
<dbReference type="EMBL" id="JAUDFV010000133">
    <property type="protein sequence ID" value="KAL2727343.1"/>
    <property type="molecule type" value="Genomic_DNA"/>
</dbReference>
<reference evidence="2 3" key="1">
    <citation type="journal article" date="2024" name="Ann. Entomol. Soc. Am.">
        <title>Genomic analyses of the southern and eastern yellowjacket wasps (Hymenoptera: Vespidae) reveal evolutionary signatures of social life.</title>
        <authorList>
            <person name="Catto M.A."/>
            <person name="Caine P.B."/>
            <person name="Orr S.E."/>
            <person name="Hunt B.G."/>
            <person name="Goodisman M.A.D."/>
        </authorList>
    </citation>
    <scope>NUCLEOTIDE SEQUENCE [LARGE SCALE GENOMIC DNA]</scope>
    <source>
        <strain evidence="2">233</strain>
        <tissue evidence="2">Head and thorax</tissue>
    </source>
</reference>
<evidence type="ECO:0000256" key="1">
    <source>
        <dbReference type="SAM" id="MobiDB-lite"/>
    </source>
</evidence>
<protein>
    <submittedName>
        <fullName evidence="2">Uncharacterized protein</fullName>
    </submittedName>
</protein>
<keyword evidence="3" id="KW-1185">Reference proteome</keyword>
<proteinExistence type="predicted"/>
<dbReference type="AlphaFoldDB" id="A0ABD2B3R9"/>
<accession>A0ABD2B3R9</accession>
<organism evidence="2 3">
    <name type="scientific">Vespula squamosa</name>
    <name type="common">Southern yellow jacket</name>
    <name type="synonym">Wasp</name>
    <dbReference type="NCBI Taxonomy" id="30214"/>
    <lineage>
        <taxon>Eukaryota</taxon>
        <taxon>Metazoa</taxon>
        <taxon>Ecdysozoa</taxon>
        <taxon>Arthropoda</taxon>
        <taxon>Hexapoda</taxon>
        <taxon>Insecta</taxon>
        <taxon>Pterygota</taxon>
        <taxon>Neoptera</taxon>
        <taxon>Endopterygota</taxon>
        <taxon>Hymenoptera</taxon>
        <taxon>Apocrita</taxon>
        <taxon>Aculeata</taxon>
        <taxon>Vespoidea</taxon>
        <taxon>Vespidae</taxon>
        <taxon>Vespinae</taxon>
        <taxon>Vespula</taxon>
    </lineage>
</organism>
<feature type="region of interest" description="Disordered" evidence="1">
    <location>
        <begin position="71"/>
        <end position="107"/>
    </location>
</feature>
<name>A0ABD2B3R9_VESSQ</name>
<sequence length="141" mass="15773">MVRDRVTMYHSTGHYDVAQPTTAHFTFPETSFAFSYAFRKEISLSRDLYLYPPIDLRRKLSLLMRELGRSIGRKKGNGGGAGDGSGDGDGDGDSGKKEVEEEETRGKALLSRAWCSAKDYHFRPNENRDDSIANKSNLSFS</sequence>
<comment type="caution">
    <text evidence="2">The sequence shown here is derived from an EMBL/GenBank/DDBJ whole genome shotgun (WGS) entry which is preliminary data.</text>
</comment>
<feature type="compositionally biased region" description="Basic and acidic residues" evidence="1">
    <location>
        <begin position="122"/>
        <end position="132"/>
    </location>
</feature>
<evidence type="ECO:0000313" key="3">
    <source>
        <dbReference type="Proteomes" id="UP001607302"/>
    </source>
</evidence>
<dbReference type="Proteomes" id="UP001607302">
    <property type="component" value="Unassembled WGS sequence"/>
</dbReference>
<feature type="region of interest" description="Disordered" evidence="1">
    <location>
        <begin position="122"/>
        <end position="141"/>
    </location>
</feature>